<evidence type="ECO:0000313" key="2">
    <source>
        <dbReference type="EMBL" id="MET3525606.1"/>
    </source>
</evidence>
<dbReference type="InterPro" id="IPR032710">
    <property type="entry name" value="NTF2-like_dom_sf"/>
</dbReference>
<dbReference type="EMBL" id="JBEPLU010000001">
    <property type="protein sequence ID" value="MET3525606.1"/>
    <property type="molecule type" value="Genomic_DNA"/>
</dbReference>
<dbReference type="SUPFAM" id="SSF54427">
    <property type="entry name" value="NTF2-like"/>
    <property type="match status" value="1"/>
</dbReference>
<proteinExistence type="predicted"/>
<protein>
    <submittedName>
        <fullName evidence="2">Ketosteroid isomerase-like protein</fullName>
    </submittedName>
</protein>
<dbReference type="Pfam" id="PF12680">
    <property type="entry name" value="SnoaL_2"/>
    <property type="match status" value="1"/>
</dbReference>
<feature type="domain" description="SnoaL-like" evidence="1">
    <location>
        <begin position="10"/>
        <end position="103"/>
    </location>
</feature>
<dbReference type="Gene3D" id="3.10.450.50">
    <property type="match status" value="1"/>
</dbReference>
<keyword evidence="3" id="KW-1185">Reference proteome</keyword>
<evidence type="ECO:0000259" key="1">
    <source>
        <dbReference type="Pfam" id="PF12680"/>
    </source>
</evidence>
<dbReference type="InterPro" id="IPR037401">
    <property type="entry name" value="SnoaL-like"/>
</dbReference>
<organism evidence="2 3">
    <name type="scientific">Phenylobacterium koreense</name>
    <dbReference type="NCBI Taxonomy" id="266125"/>
    <lineage>
        <taxon>Bacteria</taxon>
        <taxon>Pseudomonadati</taxon>
        <taxon>Pseudomonadota</taxon>
        <taxon>Alphaproteobacteria</taxon>
        <taxon>Caulobacterales</taxon>
        <taxon>Caulobacteraceae</taxon>
        <taxon>Phenylobacterium</taxon>
    </lineage>
</organism>
<comment type="caution">
    <text evidence="2">The sequence shown here is derived from an EMBL/GenBank/DDBJ whole genome shotgun (WGS) entry which is preliminary data.</text>
</comment>
<name>A0ABV2EG58_9CAUL</name>
<reference evidence="2 3" key="1">
    <citation type="submission" date="2024-06" db="EMBL/GenBank/DDBJ databases">
        <title>Genomic Encyclopedia of Type Strains, Phase IV (KMG-IV): sequencing the most valuable type-strain genomes for metagenomic binning, comparative biology and taxonomic classification.</title>
        <authorList>
            <person name="Goeker M."/>
        </authorList>
    </citation>
    <scope>NUCLEOTIDE SEQUENCE [LARGE SCALE GENOMIC DNA]</scope>
    <source>
        <strain evidence="2 3">DSM 17809</strain>
    </source>
</reference>
<evidence type="ECO:0000313" key="3">
    <source>
        <dbReference type="Proteomes" id="UP001549110"/>
    </source>
</evidence>
<accession>A0ABV2EG58</accession>
<dbReference type="Proteomes" id="UP001549110">
    <property type="component" value="Unassembled WGS sequence"/>
</dbReference>
<dbReference type="RefSeq" id="WP_331928729.1">
    <property type="nucleotide sequence ID" value="NZ_JBEPLU010000001.1"/>
</dbReference>
<sequence length="108" mass="11543">MSLELPAPIAAYVTANARLDAEGMLSAFAADAIVVDEQERRVGKAEILAWIQSATIANRAVFTPDAWRHEGRVVVVEGPTSGDFPGSPIHFTFCFTLQDGAIATLEIA</sequence>
<gene>
    <name evidence="2" type="ORF">ABID41_000701</name>
</gene>